<accession>A0A0G4IRM9</accession>
<evidence type="ECO:0000313" key="3">
    <source>
        <dbReference type="Proteomes" id="UP000039324"/>
    </source>
</evidence>
<dbReference type="InterPro" id="IPR001544">
    <property type="entry name" value="Aminotrans_IV"/>
</dbReference>
<proteinExistence type="predicted"/>
<dbReference type="Proteomes" id="UP000290189">
    <property type="component" value="Unassembled WGS sequence"/>
</dbReference>
<reference evidence="1 3" key="1">
    <citation type="submission" date="2015-02" db="EMBL/GenBank/DDBJ databases">
        <authorList>
            <person name="Chooi Y.-H."/>
        </authorList>
    </citation>
    <scope>NUCLEOTIDE SEQUENCE [LARGE SCALE GENOMIC DNA]</scope>
    <source>
        <strain evidence="1">E3</strain>
    </source>
</reference>
<organism evidence="1 3">
    <name type="scientific">Plasmodiophora brassicae</name>
    <name type="common">Clubroot disease agent</name>
    <dbReference type="NCBI Taxonomy" id="37360"/>
    <lineage>
        <taxon>Eukaryota</taxon>
        <taxon>Sar</taxon>
        <taxon>Rhizaria</taxon>
        <taxon>Endomyxa</taxon>
        <taxon>Phytomyxea</taxon>
        <taxon>Plasmodiophorida</taxon>
        <taxon>Plasmodiophoridae</taxon>
        <taxon>Plasmodiophora</taxon>
    </lineage>
</organism>
<dbReference type="Gene3D" id="3.20.10.10">
    <property type="entry name" value="D-amino Acid Aminotransferase, subunit A, domain 2"/>
    <property type="match status" value="1"/>
</dbReference>
<dbReference type="Pfam" id="PF01063">
    <property type="entry name" value="Aminotran_4"/>
    <property type="match status" value="1"/>
</dbReference>
<evidence type="ECO:0000313" key="1">
    <source>
        <dbReference type="EMBL" id="CEO97925.1"/>
    </source>
</evidence>
<evidence type="ECO:0000313" key="4">
    <source>
        <dbReference type="Proteomes" id="UP000290189"/>
    </source>
</evidence>
<dbReference type="OMA" id="WEGCFLT"/>
<dbReference type="EMBL" id="OVEO01000009">
    <property type="protein sequence ID" value="SPQ98141.1"/>
    <property type="molecule type" value="Genomic_DNA"/>
</dbReference>
<keyword evidence="2" id="KW-0496">Mitochondrion</keyword>
<dbReference type="OrthoDB" id="59470at2759"/>
<protein>
    <submittedName>
        <fullName evidence="1">Uncharacterized protein</fullName>
    </submittedName>
</protein>
<reference evidence="2 4" key="2">
    <citation type="submission" date="2018-03" db="EMBL/GenBank/DDBJ databases">
        <authorList>
            <person name="Fogelqvist J."/>
        </authorList>
    </citation>
    <scope>NUCLEOTIDE SEQUENCE [LARGE SCALE GENOMIC DNA]</scope>
</reference>
<dbReference type="EMBL" id="CDSF01000081">
    <property type="protein sequence ID" value="CEO97925.1"/>
    <property type="molecule type" value="Genomic_DNA"/>
</dbReference>
<dbReference type="GO" id="GO:0003824">
    <property type="term" value="F:catalytic activity"/>
    <property type="evidence" value="ECO:0007669"/>
    <property type="project" value="InterPro"/>
</dbReference>
<evidence type="ECO:0000313" key="2">
    <source>
        <dbReference type="EMBL" id="SPQ98141.1"/>
    </source>
</evidence>
<dbReference type="PANTHER" id="PTHR47703">
    <property type="entry name" value="D-AMINOACID AMINOTRANSFERASE-LIKE PLP-DEPENDENT ENZYMES SUPERFAMILY PROTEIN"/>
    <property type="match status" value="1"/>
</dbReference>
<keyword evidence="3" id="KW-1185">Reference proteome</keyword>
<gene>
    <name evidence="1" type="ORF">PBRA_006039</name>
    <name evidence="2" type="ORF">PLBR_LOCUS5356</name>
</gene>
<dbReference type="InterPro" id="IPR036038">
    <property type="entry name" value="Aminotransferase-like"/>
</dbReference>
<dbReference type="Proteomes" id="UP000039324">
    <property type="component" value="Unassembled WGS sequence"/>
</dbReference>
<dbReference type="AlphaFoldDB" id="A0A0G4IRM9"/>
<geneLocation type="mitochondrion" evidence="2"/>
<sequence>MGDGGGDGMFVVYRGGVVSAVAESRHAFLLAAPRGAYTVMRTTQNRQRLLCFEHHLQRLSTSAMAIGADRTRVEPGRLERDVLHAIRSAMSAGGDGDDELNVAVVVDMSGEVAVHLSILKERETGACVVVEAMRGSRAKYGSTKDSKWVVERQGLLDRRTAPEADDVVLVNDEGAVLEGLSSNFFVIGADQVVQTAPVRDGVLAGSIREIVMHVCRQHDIGIVERSPSWSSRSSWFGAFLTSTSRLVLPIHQVIDSVSKDSHGLPPLAFPAVHRIIDEISRLVSDAAHSDEFSRLIFNNGTCLTQPTKSSS</sequence>
<dbReference type="InterPro" id="IPR043132">
    <property type="entry name" value="BCAT-like_C"/>
</dbReference>
<name>A0A0G4IRM9_PLABS</name>
<dbReference type="SUPFAM" id="SSF56752">
    <property type="entry name" value="D-aminoacid aminotransferase-like PLP-dependent enzymes"/>
    <property type="match status" value="1"/>
</dbReference>
<dbReference type="PANTHER" id="PTHR47703:SF2">
    <property type="entry name" value="D-AMINOACID AMINOTRANSFERASE-LIKE PLP-DEPENDENT ENZYMES SUPERFAMILY PROTEIN"/>
    <property type="match status" value="1"/>
</dbReference>